<feature type="compositionally biased region" description="Basic and acidic residues" evidence="1">
    <location>
        <begin position="73"/>
        <end position="84"/>
    </location>
</feature>
<dbReference type="Proteomes" id="UP000198341">
    <property type="component" value="Chromosome 4"/>
</dbReference>
<name>K8F3G4_9CHLO</name>
<dbReference type="EMBL" id="FO082275">
    <property type="protein sequence ID" value="CCO16078.1"/>
    <property type="molecule type" value="Genomic_DNA"/>
</dbReference>
<dbReference type="Pfam" id="PF10294">
    <property type="entry name" value="Methyltransf_16"/>
    <property type="match status" value="1"/>
</dbReference>
<protein>
    <submittedName>
        <fullName evidence="2">Uncharacterized protein</fullName>
    </submittedName>
</protein>
<reference evidence="2 3" key="1">
    <citation type="submission" date="2011-10" db="EMBL/GenBank/DDBJ databases">
        <authorList>
            <person name="Genoscope - CEA"/>
        </authorList>
    </citation>
    <scope>NUCLEOTIDE SEQUENCE [LARGE SCALE GENOMIC DNA]</scope>
    <source>
        <strain evidence="2 3">RCC 1105</strain>
    </source>
</reference>
<dbReference type="AlphaFoldDB" id="K8F3G4"/>
<dbReference type="GeneID" id="19016220"/>
<dbReference type="InterPro" id="IPR029063">
    <property type="entry name" value="SAM-dependent_MTases_sf"/>
</dbReference>
<dbReference type="SUPFAM" id="SSF53335">
    <property type="entry name" value="S-adenosyl-L-methionine-dependent methyltransferases"/>
    <property type="match status" value="1"/>
</dbReference>
<evidence type="ECO:0000256" key="1">
    <source>
        <dbReference type="SAM" id="MobiDB-lite"/>
    </source>
</evidence>
<sequence length="303" mass="34341">MSWRRSFLSYKEKYEDTYSPPPFDDVNEEEKEKETKKSGGIHARISQCSSSSELKKRLKMKEEEGVGEEEEEEKTRRKDDRDPVPETGFTIWDASLLLAAYLKREEKMEQFLGASAASAAAGKTTRVVELGAGTGAGTLLLVESVVEKMRERNGDVRFVVTDLDVVLHLLRHNVRESGASEFVSVQRLEWGETRRKEDVESVKTLLSPSRIDLVIGADLCYTSNEEVIKNLADTVKLCGSRACVMAFCREHNPSAVDLFESLCEDTFRIKKVTNTDPLWPEHVREDSDDFVIFEMTRCVALDE</sequence>
<evidence type="ECO:0000313" key="2">
    <source>
        <dbReference type="EMBL" id="CCO16078.1"/>
    </source>
</evidence>
<dbReference type="Gene3D" id="3.40.50.150">
    <property type="entry name" value="Vaccinia Virus protein VP39"/>
    <property type="match status" value="1"/>
</dbReference>
<dbReference type="OrthoDB" id="513683at2759"/>
<dbReference type="PANTHER" id="PTHR14614:SF109">
    <property type="entry name" value="RIBOSOMAL LYSINE N-METHYLTRANSFERASE 5"/>
    <property type="match status" value="1"/>
</dbReference>
<proteinExistence type="predicted"/>
<keyword evidence="3" id="KW-1185">Reference proteome</keyword>
<dbReference type="eggNOG" id="KOG2497">
    <property type="taxonomic scope" value="Eukaryota"/>
</dbReference>
<dbReference type="KEGG" id="bpg:Bathy04g01950"/>
<dbReference type="RefSeq" id="XP_007513553.1">
    <property type="nucleotide sequence ID" value="XM_007513491.1"/>
</dbReference>
<dbReference type="PANTHER" id="PTHR14614">
    <property type="entry name" value="HEPATOCELLULAR CARCINOMA-ASSOCIATED ANTIGEN"/>
    <property type="match status" value="1"/>
</dbReference>
<organism evidence="2 3">
    <name type="scientific">Bathycoccus prasinos</name>
    <dbReference type="NCBI Taxonomy" id="41875"/>
    <lineage>
        <taxon>Eukaryota</taxon>
        <taxon>Viridiplantae</taxon>
        <taxon>Chlorophyta</taxon>
        <taxon>Mamiellophyceae</taxon>
        <taxon>Mamiellales</taxon>
        <taxon>Bathycoccaceae</taxon>
        <taxon>Bathycoccus</taxon>
    </lineage>
</organism>
<dbReference type="InterPro" id="IPR019410">
    <property type="entry name" value="Methyltransf_16"/>
</dbReference>
<dbReference type="STRING" id="41875.K8F3G4"/>
<feature type="region of interest" description="Disordered" evidence="1">
    <location>
        <begin position="15"/>
        <end position="84"/>
    </location>
</feature>
<accession>K8F3G4</accession>
<gene>
    <name evidence="2" type="ORF">Bathy04g01950</name>
</gene>
<evidence type="ECO:0000313" key="3">
    <source>
        <dbReference type="Proteomes" id="UP000198341"/>
    </source>
</evidence>